<evidence type="ECO:0000256" key="3">
    <source>
        <dbReference type="ARBA" id="ARBA00023015"/>
    </source>
</evidence>
<dbReference type="InterPro" id="IPR051446">
    <property type="entry name" value="HTH_trans_reg/aminotransferase"/>
</dbReference>
<organism evidence="7 8">
    <name type="scientific">Aminipila terrae</name>
    <dbReference type="NCBI Taxonomy" id="2697030"/>
    <lineage>
        <taxon>Bacteria</taxon>
        <taxon>Bacillati</taxon>
        <taxon>Bacillota</taxon>
        <taxon>Clostridia</taxon>
        <taxon>Peptostreptococcales</taxon>
        <taxon>Anaerovoracaceae</taxon>
        <taxon>Aminipila</taxon>
    </lineage>
</organism>
<dbReference type="CDD" id="cd07377">
    <property type="entry name" value="WHTH_GntR"/>
    <property type="match status" value="1"/>
</dbReference>
<evidence type="ECO:0000256" key="2">
    <source>
        <dbReference type="ARBA" id="ARBA00022898"/>
    </source>
</evidence>
<name>A0A6P1MP11_9FIRM</name>
<dbReference type="Pfam" id="PF00155">
    <property type="entry name" value="Aminotran_1_2"/>
    <property type="match status" value="1"/>
</dbReference>
<keyword evidence="8" id="KW-1185">Reference proteome</keyword>
<dbReference type="GO" id="GO:0003700">
    <property type="term" value="F:DNA-binding transcription factor activity"/>
    <property type="evidence" value="ECO:0007669"/>
    <property type="project" value="InterPro"/>
</dbReference>
<reference evidence="7 8" key="1">
    <citation type="submission" date="2020-01" db="EMBL/GenBank/DDBJ databases">
        <title>Genomic analysis of Aminipila sp. CBA3637.</title>
        <authorList>
            <person name="Kim Y.B."/>
            <person name="Roh S.W."/>
        </authorList>
    </citation>
    <scope>NUCLEOTIDE SEQUENCE [LARGE SCALE GENOMIC DNA]</scope>
    <source>
        <strain evidence="7 8">CBA3637</strain>
    </source>
</reference>
<dbReference type="Proteomes" id="UP000463883">
    <property type="component" value="Chromosome"/>
</dbReference>
<dbReference type="InterPro" id="IPR015424">
    <property type="entry name" value="PyrdxlP-dep_Trfase"/>
</dbReference>
<dbReference type="SUPFAM" id="SSF46785">
    <property type="entry name" value="Winged helix' DNA-binding domain"/>
    <property type="match status" value="1"/>
</dbReference>
<dbReference type="RefSeq" id="WP_162363181.1">
    <property type="nucleotide sequence ID" value="NZ_CP047591.1"/>
</dbReference>
<dbReference type="PANTHER" id="PTHR46577:SF1">
    <property type="entry name" value="HTH-TYPE TRANSCRIPTIONAL REGULATORY PROTEIN GABR"/>
    <property type="match status" value="1"/>
</dbReference>
<feature type="domain" description="HTH gntR-type" evidence="6">
    <location>
        <begin position="10"/>
        <end position="78"/>
    </location>
</feature>
<dbReference type="Gene3D" id="3.40.640.10">
    <property type="entry name" value="Type I PLP-dependent aspartate aminotransferase-like (Major domain)"/>
    <property type="match status" value="1"/>
</dbReference>
<proteinExistence type="inferred from homology"/>
<keyword evidence="7" id="KW-0808">Transferase</keyword>
<dbReference type="Pfam" id="PF00392">
    <property type="entry name" value="GntR"/>
    <property type="match status" value="1"/>
</dbReference>
<evidence type="ECO:0000256" key="1">
    <source>
        <dbReference type="ARBA" id="ARBA00005384"/>
    </source>
</evidence>
<evidence type="ECO:0000256" key="4">
    <source>
        <dbReference type="ARBA" id="ARBA00023125"/>
    </source>
</evidence>
<keyword evidence="7" id="KW-0032">Aminotransferase</keyword>
<dbReference type="PRINTS" id="PR00035">
    <property type="entry name" value="HTHGNTR"/>
</dbReference>
<evidence type="ECO:0000259" key="6">
    <source>
        <dbReference type="PROSITE" id="PS50949"/>
    </source>
</evidence>
<accession>A0A6P1MP11</accession>
<dbReference type="GO" id="GO:0003677">
    <property type="term" value="F:DNA binding"/>
    <property type="evidence" value="ECO:0007669"/>
    <property type="project" value="UniProtKB-KW"/>
</dbReference>
<dbReference type="KEGG" id="amic:Ami3637_14475"/>
<keyword evidence="3" id="KW-0805">Transcription regulation</keyword>
<dbReference type="InterPro" id="IPR036388">
    <property type="entry name" value="WH-like_DNA-bd_sf"/>
</dbReference>
<keyword evidence="5" id="KW-0804">Transcription</keyword>
<protein>
    <submittedName>
        <fullName evidence="7">Aminotransferase class I/II-fold pyridoxal phosphate-dependent enzyme</fullName>
    </submittedName>
</protein>
<dbReference type="SUPFAM" id="SSF53383">
    <property type="entry name" value="PLP-dependent transferases"/>
    <property type="match status" value="1"/>
</dbReference>
<keyword evidence="4" id="KW-0238">DNA-binding</keyword>
<dbReference type="AlphaFoldDB" id="A0A6P1MP11"/>
<sequence length="471" mass="53944">MIVIKSNVKEPIYLQIYDYFKSQIVKGELVEGNKIPSTRNLAESLGISRNTVEAAYQQLCAEGFLAGKAGSGYVVLPFDVNIYNDVSRKRIIPDNNPEKKTNEGHKENSIKYQFQYGKLNIKDFPMQAWKRAVNEALSSCDIECLGAYNDKFGEKGLRVEIMKYLLYSRGVRCQPEQIILTAGTLSALSIICQLYMNQCNEIALEEPCYNSAREAFKNHGMKTIPIPIEEDGISLTGLANCNAKLVYTTPSHQFPTGKVMGINKRVNLIKWADENDAYLIEDDYDSELRYNSRPIPSMQSLDRKGHVIYINTFSKAFAPGLRMSFIVLPDTLLEKYKRNFSRYNCQVSWTEQKAMQFFMQEGNWNRHLRKICTTNKRKHDILMSALHEYMNDRVIIHGNNAGLHILLEVNNGMNEQELINRAGETGVQVYPVSVYWENPEHYKNNMVLVGYSSLTVEEIEDGVRLLQSVWF</sequence>
<keyword evidence="2" id="KW-0663">Pyridoxal phosphate</keyword>
<dbReference type="GO" id="GO:0008483">
    <property type="term" value="F:transaminase activity"/>
    <property type="evidence" value="ECO:0007669"/>
    <property type="project" value="UniProtKB-KW"/>
</dbReference>
<evidence type="ECO:0000313" key="8">
    <source>
        <dbReference type="Proteomes" id="UP000463883"/>
    </source>
</evidence>
<dbReference type="SMART" id="SM00345">
    <property type="entry name" value="HTH_GNTR"/>
    <property type="match status" value="1"/>
</dbReference>
<dbReference type="Gene3D" id="1.10.10.10">
    <property type="entry name" value="Winged helix-like DNA-binding domain superfamily/Winged helix DNA-binding domain"/>
    <property type="match status" value="1"/>
</dbReference>
<dbReference type="EMBL" id="CP047591">
    <property type="protein sequence ID" value="QHI73416.1"/>
    <property type="molecule type" value="Genomic_DNA"/>
</dbReference>
<dbReference type="InterPro" id="IPR000524">
    <property type="entry name" value="Tscrpt_reg_HTH_GntR"/>
</dbReference>
<dbReference type="InterPro" id="IPR036390">
    <property type="entry name" value="WH_DNA-bd_sf"/>
</dbReference>
<dbReference type="PROSITE" id="PS50949">
    <property type="entry name" value="HTH_GNTR"/>
    <property type="match status" value="1"/>
</dbReference>
<dbReference type="InterPro" id="IPR015421">
    <property type="entry name" value="PyrdxlP-dep_Trfase_major"/>
</dbReference>
<evidence type="ECO:0000256" key="5">
    <source>
        <dbReference type="ARBA" id="ARBA00023163"/>
    </source>
</evidence>
<dbReference type="GO" id="GO:0030170">
    <property type="term" value="F:pyridoxal phosphate binding"/>
    <property type="evidence" value="ECO:0007669"/>
    <property type="project" value="InterPro"/>
</dbReference>
<dbReference type="CDD" id="cd00609">
    <property type="entry name" value="AAT_like"/>
    <property type="match status" value="1"/>
</dbReference>
<dbReference type="InterPro" id="IPR004839">
    <property type="entry name" value="Aminotransferase_I/II_large"/>
</dbReference>
<evidence type="ECO:0000313" key="7">
    <source>
        <dbReference type="EMBL" id="QHI73416.1"/>
    </source>
</evidence>
<gene>
    <name evidence="7" type="ORF">Ami3637_14475</name>
</gene>
<dbReference type="PANTHER" id="PTHR46577">
    <property type="entry name" value="HTH-TYPE TRANSCRIPTIONAL REGULATORY PROTEIN GABR"/>
    <property type="match status" value="1"/>
</dbReference>
<comment type="similarity">
    <text evidence="1">In the C-terminal section; belongs to the class-I pyridoxal-phosphate-dependent aminotransferase family.</text>
</comment>